<comment type="caution">
    <text evidence="8">The sequence shown here is derived from an EMBL/GenBank/DDBJ whole genome shotgun (WGS) entry which is preliminary data.</text>
</comment>
<evidence type="ECO:0000256" key="2">
    <source>
        <dbReference type="ARBA" id="ARBA00008034"/>
    </source>
</evidence>
<dbReference type="InterPro" id="IPR037294">
    <property type="entry name" value="ABC_BtuC-like"/>
</dbReference>
<dbReference type="InterPro" id="IPR001626">
    <property type="entry name" value="ABC_TroCD"/>
</dbReference>
<organism evidence="8 9">
    <name type="scientific">Geomonas silvestris</name>
    <dbReference type="NCBI Taxonomy" id="2740184"/>
    <lineage>
        <taxon>Bacteria</taxon>
        <taxon>Pseudomonadati</taxon>
        <taxon>Thermodesulfobacteriota</taxon>
        <taxon>Desulfuromonadia</taxon>
        <taxon>Geobacterales</taxon>
        <taxon>Geobacteraceae</taxon>
        <taxon>Geomonas</taxon>
    </lineage>
</organism>
<dbReference type="GO" id="GO:0043190">
    <property type="term" value="C:ATP-binding cassette (ABC) transporter complex"/>
    <property type="evidence" value="ECO:0007669"/>
    <property type="project" value="InterPro"/>
</dbReference>
<keyword evidence="6" id="KW-0813">Transport</keyword>
<evidence type="ECO:0000256" key="1">
    <source>
        <dbReference type="ARBA" id="ARBA00004141"/>
    </source>
</evidence>
<comment type="similarity">
    <text evidence="2 6">Belongs to the ABC-3 integral membrane protein family.</text>
</comment>
<keyword evidence="3 6" id="KW-0812">Transmembrane</keyword>
<evidence type="ECO:0000313" key="8">
    <source>
        <dbReference type="EMBL" id="GFO59267.1"/>
    </source>
</evidence>
<comment type="subcellular location">
    <subcellularLocation>
        <location evidence="6">Cell membrane</location>
        <topology evidence="6">Multi-pass membrane protein</topology>
    </subcellularLocation>
    <subcellularLocation>
        <location evidence="1">Membrane</location>
        <topology evidence="1">Multi-pass membrane protein</topology>
    </subcellularLocation>
</comment>
<protein>
    <submittedName>
        <fullName evidence="8">ABC transporter</fullName>
    </submittedName>
</protein>
<dbReference type="Gene3D" id="1.10.3470.10">
    <property type="entry name" value="ABC transporter involved in vitamin B12 uptake, BtuC"/>
    <property type="match status" value="1"/>
</dbReference>
<reference evidence="9" key="1">
    <citation type="submission" date="2020-06" db="EMBL/GenBank/DDBJ databases">
        <title>Draft genomic sequence of Geomonas sp. Red330.</title>
        <authorList>
            <person name="Itoh H."/>
            <person name="Zhenxing X."/>
            <person name="Ushijima N."/>
            <person name="Masuda Y."/>
            <person name="Shiratori Y."/>
            <person name="Senoo K."/>
        </authorList>
    </citation>
    <scope>NUCLEOTIDE SEQUENCE [LARGE SCALE GENOMIC DNA]</scope>
    <source>
        <strain evidence="9">Red330</strain>
    </source>
</reference>
<feature type="transmembrane region" description="Helical" evidence="7">
    <location>
        <begin position="251"/>
        <end position="271"/>
    </location>
</feature>
<dbReference type="PANTHER" id="PTHR30477">
    <property type="entry name" value="ABC-TRANSPORTER METAL-BINDING PROTEIN"/>
    <property type="match status" value="1"/>
</dbReference>
<keyword evidence="4 7" id="KW-1133">Transmembrane helix</keyword>
<dbReference type="SUPFAM" id="SSF81345">
    <property type="entry name" value="ABC transporter involved in vitamin B12 uptake, BtuC"/>
    <property type="match status" value="1"/>
</dbReference>
<feature type="transmembrane region" description="Helical" evidence="7">
    <location>
        <begin position="40"/>
        <end position="58"/>
    </location>
</feature>
<keyword evidence="9" id="KW-1185">Reference proteome</keyword>
<evidence type="ECO:0000256" key="4">
    <source>
        <dbReference type="ARBA" id="ARBA00022989"/>
    </source>
</evidence>
<dbReference type="Proteomes" id="UP000556026">
    <property type="component" value="Unassembled WGS sequence"/>
</dbReference>
<accession>A0A6V8MH25</accession>
<dbReference type="CDD" id="cd06550">
    <property type="entry name" value="TM_ABC_iron-siderophores_like"/>
    <property type="match status" value="1"/>
</dbReference>
<feature type="transmembrane region" description="Helical" evidence="7">
    <location>
        <begin position="137"/>
        <end position="155"/>
    </location>
</feature>
<dbReference type="Pfam" id="PF00950">
    <property type="entry name" value="ABC-3"/>
    <property type="match status" value="1"/>
</dbReference>
<proteinExistence type="inferred from homology"/>
<feature type="transmembrane region" description="Helical" evidence="7">
    <location>
        <begin position="15"/>
        <end position="35"/>
    </location>
</feature>
<evidence type="ECO:0000256" key="7">
    <source>
        <dbReference type="SAM" id="Phobius"/>
    </source>
</evidence>
<evidence type="ECO:0000256" key="5">
    <source>
        <dbReference type="ARBA" id="ARBA00023136"/>
    </source>
</evidence>
<gene>
    <name evidence="8" type="ORF">GMST_15920</name>
</gene>
<evidence type="ECO:0000256" key="3">
    <source>
        <dbReference type="ARBA" id="ARBA00022692"/>
    </source>
</evidence>
<dbReference type="RefSeq" id="WP_183354097.1">
    <property type="nucleotide sequence ID" value="NZ_BLXX01000003.1"/>
</dbReference>
<keyword evidence="5 7" id="KW-0472">Membrane</keyword>
<evidence type="ECO:0000313" key="9">
    <source>
        <dbReference type="Proteomes" id="UP000556026"/>
    </source>
</evidence>
<dbReference type="GO" id="GO:0055085">
    <property type="term" value="P:transmembrane transport"/>
    <property type="evidence" value="ECO:0007669"/>
    <property type="project" value="InterPro"/>
</dbReference>
<feature type="transmembrane region" description="Helical" evidence="7">
    <location>
        <begin position="64"/>
        <end position="82"/>
    </location>
</feature>
<feature type="transmembrane region" description="Helical" evidence="7">
    <location>
        <begin position="94"/>
        <end position="117"/>
    </location>
</feature>
<dbReference type="GO" id="GO:0010043">
    <property type="term" value="P:response to zinc ion"/>
    <property type="evidence" value="ECO:0007669"/>
    <property type="project" value="TreeGrafter"/>
</dbReference>
<feature type="transmembrane region" description="Helical" evidence="7">
    <location>
        <begin position="223"/>
        <end position="245"/>
    </location>
</feature>
<dbReference type="AlphaFoldDB" id="A0A6V8MH25"/>
<name>A0A6V8MH25_9BACT</name>
<evidence type="ECO:0000256" key="6">
    <source>
        <dbReference type="RuleBase" id="RU003943"/>
    </source>
</evidence>
<sequence>MNITEMLSFGFMQRALVGGSLIAILCSVLGVFLVLRRLSLIGDGLSHVTFGSVALALLFRLHSFYMTLAIIPLVLASSLGILKLAERARIYGDAAIGIVSALGVATGVMLASMAGGFNIDLFSYLFGNILSISSSELAIAAVLFVIVISGVAIFYNDLFASTFDEELAKTSGIDTGRINAILVLLTALTVVLAMKVVGIMLISALLILPAVTALQLSKGFRTAIISSAFIGVCTVVVGISVSFVMNLPTGATIVLVNFVTFLCAFAARTLLRRR</sequence>
<dbReference type="PANTHER" id="PTHR30477:SF0">
    <property type="entry name" value="METAL TRANSPORT SYSTEM MEMBRANE PROTEIN TM_0125-RELATED"/>
    <property type="match status" value="1"/>
</dbReference>
<dbReference type="EMBL" id="BLXX01000003">
    <property type="protein sequence ID" value="GFO59267.1"/>
    <property type="molecule type" value="Genomic_DNA"/>
</dbReference>
<feature type="transmembrane region" description="Helical" evidence="7">
    <location>
        <begin position="176"/>
        <end position="193"/>
    </location>
</feature>